<feature type="domain" description="WYL" evidence="2">
    <location>
        <begin position="142"/>
        <end position="206"/>
    </location>
</feature>
<evidence type="ECO:0000313" key="3">
    <source>
        <dbReference type="EMBL" id="SFK50500.1"/>
    </source>
</evidence>
<dbReference type="OrthoDB" id="9807255at2"/>
<dbReference type="PROSITE" id="PS52050">
    <property type="entry name" value="WYL"/>
    <property type="match status" value="1"/>
</dbReference>
<protein>
    <submittedName>
        <fullName evidence="3">WYL domain-containing protein</fullName>
    </submittedName>
</protein>
<proteinExistence type="predicted"/>
<dbReference type="Gene3D" id="1.10.10.10">
    <property type="entry name" value="Winged helix-like DNA-binding domain superfamily/Winged helix DNA-binding domain"/>
    <property type="match status" value="1"/>
</dbReference>
<dbReference type="Pfam" id="PF13280">
    <property type="entry name" value="WYL"/>
    <property type="match status" value="1"/>
</dbReference>
<sequence length="244" mass="27048">MARTDRLFRLLHAMRVLPAPVTAARLAEETGVSLRSLYRDIDALRAAGARIEGERGYGYRLIEDVALPPQTFERIEIEALVLGLSEVRQMGDPALAQAAASVLAKVAATLPDRAEQHLLHAASRVRRFQARFPTMPGMETLMETIRGGCWREEALALHYSDKDGTLSERTILPLSIVYLDSKMTLLAWCGLRSAYRMFRIDRIRAAAATGTSFRPRRATLLRGYLAELEAECAPSLASPQDVPT</sequence>
<evidence type="ECO:0000313" key="4">
    <source>
        <dbReference type="Proteomes" id="UP000198804"/>
    </source>
</evidence>
<feature type="domain" description="Helix-turn-helix type 11" evidence="1">
    <location>
        <begin position="9"/>
        <end position="60"/>
    </location>
</feature>
<dbReference type="InterPro" id="IPR051534">
    <property type="entry name" value="CBASS_pafABC_assoc_protein"/>
</dbReference>
<dbReference type="InterPro" id="IPR036390">
    <property type="entry name" value="WH_DNA-bd_sf"/>
</dbReference>
<evidence type="ECO:0000259" key="1">
    <source>
        <dbReference type="Pfam" id="PF08279"/>
    </source>
</evidence>
<dbReference type="PANTHER" id="PTHR34580">
    <property type="match status" value="1"/>
</dbReference>
<organism evidence="3 4">
    <name type="scientific">Methylorubrum salsuginis</name>
    <dbReference type="NCBI Taxonomy" id="414703"/>
    <lineage>
        <taxon>Bacteria</taxon>
        <taxon>Pseudomonadati</taxon>
        <taxon>Pseudomonadota</taxon>
        <taxon>Alphaproteobacteria</taxon>
        <taxon>Hyphomicrobiales</taxon>
        <taxon>Methylobacteriaceae</taxon>
        <taxon>Methylorubrum</taxon>
    </lineage>
</organism>
<dbReference type="EMBL" id="FOSV01000002">
    <property type="protein sequence ID" value="SFK50500.1"/>
    <property type="molecule type" value="Genomic_DNA"/>
</dbReference>
<keyword evidence="4" id="KW-1185">Reference proteome</keyword>
<name>A0A1I4A2N0_9HYPH</name>
<dbReference type="STRING" id="414703.SAMN04488125_102212"/>
<gene>
    <name evidence="3" type="ORF">SAMN04488125_102212</name>
</gene>
<dbReference type="Pfam" id="PF08279">
    <property type="entry name" value="HTH_11"/>
    <property type="match status" value="1"/>
</dbReference>
<dbReference type="Proteomes" id="UP000198804">
    <property type="component" value="Unassembled WGS sequence"/>
</dbReference>
<accession>A0A1I4A2N0</accession>
<dbReference type="InterPro" id="IPR026881">
    <property type="entry name" value="WYL_dom"/>
</dbReference>
<dbReference type="InterPro" id="IPR036388">
    <property type="entry name" value="WH-like_DNA-bd_sf"/>
</dbReference>
<dbReference type="SUPFAM" id="SSF46785">
    <property type="entry name" value="Winged helix' DNA-binding domain"/>
    <property type="match status" value="1"/>
</dbReference>
<dbReference type="AlphaFoldDB" id="A0A1I4A2N0"/>
<dbReference type="InterPro" id="IPR013196">
    <property type="entry name" value="HTH_11"/>
</dbReference>
<evidence type="ECO:0000259" key="2">
    <source>
        <dbReference type="Pfam" id="PF13280"/>
    </source>
</evidence>
<dbReference type="PANTHER" id="PTHR34580:SF3">
    <property type="entry name" value="PROTEIN PAFB"/>
    <property type="match status" value="1"/>
</dbReference>
<reference evidence="4" key="1">
    <citation type="submission" date="2016-10" db="EMBL/GenBank/DDBJ databases">
        <authorList>
            <person name="Varghese N."/>
            <person name="Submissions S."/>
        </authorList>
    </citation>
    <scope>NUCLEOTIDE SEQUENCE [LARGE SCALE GENOMIC DNA]</scope>
    <source>
        <strain evidence="4">CGMCC 1.6474</strain>
    </source>
</reference>
<dbReference type="RefSeq" id="WP_091942123.1">
    <property type="nucleotide sequence ID" value="NZ_FOSV01000002.1"/>
</dbReference>